<sequence>MMPTYAQLDNAASLNPDLNSRSFSVILEAYDLVTMTDKRLIDRAVHRSMFRPAINSIDQSTEWHHVTITTQLSGYTFSMRLTCQPDHYNDTCAKVCLKNSSQYTCDANGDKICEPGWSGTECDRGEIKGNSPIFYSSCVIYSIGCKLLAY</sequence>
<dbReference type="Proteomes" id="UP000822476">
    <property type="component" value="Unassembled WGS sequence"/>
</dbReference>
<dbReference type="GO" id="GO:0016020">
    <property type="term" value="C:membrane"/>
    <property type="evidence" value="ECO:0007669"/>
    <property type="project" value="UniProtKB-SubCell"/>
</dbReference>
<keyword evidence="6" id="KW-0812">Transmembrane</keyword>
<keyword evidence="6" id="KW-0472">Membrane</keyword>
<dbReference type="AlphaFoldDB" id="A0A8S9YFG8"/>
<keyword evidence="9" id="KW-1185">Reference proteome</keyword>
<evidence type="ECO:0000256" key="1">
    <source>
        <dbReference type="ARBA" id="ARBA00022473"/>
    </source>
</evidence>
<evidence type="ECO:0000259" key="7">
    <source>
        <dbReference type="PROSITE" id="PS51051"/>
    </source>
</evidence>
<comment type="subcellular location">
    <subcellularLocation>
        <location evidence="6">Membrane</location>
        <topology evidence="6">Single-pass type I membrane protein</topology>
    </subcellularLocation>
</comment>
<evidence type="ECO:0000256" key="5">
    <source>
        <dbReference type="PROSITE-ProRule" id="PRU00377"/>
    </source>
</evidence>
<evidence type="ECO:0000313" key="8">
    <source>
        <dbReference type="EMBL" id="KAF7233923.1"/>
    </source>
</evidence>
<keyword evidence="6" id="KW-0732">Signal</keyword>
<protein>
    <recommendedName>
        <fullName evidence="6">Delta-like protein</fullName>
    </recommendedName>
</protein>
<feature type="domain" description="DSL" evidence="7">
    <location>
        <begin position="81"/>
        <end position="122"/>
    </location>
</feature>
<comment type="function">
    <text evidence="6">Putative Notch ligand involved in the mediation of Notch signaling.</text>
</comment>
<dbReference type="PROSITE" id="PS51051">
    <property type="entry name" value="DSL"/>
    <property type="match status" value="1"/>
</dbReference>
<comment type="caution">
    <text evidence="8">The sequence shown here is derived from an EMBL/GenBank/DDBJ whole genome shotgun (WGS) entry which is preliminary data.</text>
</comment>
<dbReference type="EMBL" id="JTDE01015475">
    <property type="protein sequence ID" value="KAF7233923.1"/>
    <property type="molecule type" value="Genomic_DNA"/>
</dbReference>
<gene>
    <name evidence="8" type="ORF">EG68_12482</name>
</gene>
<keyword evidence="6" id="KW-1133">Transmembrane helix</keyword>
<feature type="disulfide bond" evidence="5">
    <location>
        <begin position="83"/>
        <end position="92"/>
    </location>
</feature>
<proteinExistence type="predicted"/>
<dbReference type="Gene3D" id="2.10.25.140">
    <property type="match status" value="1"/>
</dbReference>
<dbReference type="InterPro" id="IPR001774">
    <property type="entry name" value="DSL"/>
</dbReference>
<evidence type="ECO:0000256" key="4">
    <source>
        <dbReference type="ARBA" id="ARBA00023157"/>
    </source>
</evidence>
<reference evidence="8" key="1">
    <citation type="submission" date="2019-07" db="EMBL/GenBank/DDBJ databases">
        <title>Annotation for the trematode Paragonimus miyazaki's.</title>
        <authorList>
            <person name="Choi Y.-J."/>
        </authorList>
    </citation>
    <scope>NUCLEOTIDE SEQUENCE</scope>
    <source>
        <strain evidence="8">Japan</strain>
    </source>
</reference>
<keyword evidence="1 6" id="KW-0217">Developmental protein</keyword>
<keyword evidence="4 5" id="KW-1015">Disulfide bond</keyword>
<dbReference type="Pfam" id="PF01414">
    <property type="entry name" value="DSL"/>
    <property type="match status" value="1"/>
</dbReference>
<evidence type="ECO:0000256" key="2">
    <source>
        <dbReference type="ARBA" id="ARBA00022536"/>
    </source>
</evidence>
<keyword evidence="3 6" id="KW-0677">Repeat</keyword>
<evidence type="ECO:0000256" key="3">
    <source>
        <dbReference type="ARBA" id="ARBA00022737"/>
    </source>
</evidence>
<comment type="caution">
    <text evidence="5">Lacks conserved residue(s) required for the propagation of feature annotation.</text>
</comment>
<keyword evidence="2 6" id="KW-0245">EGF-like domain</keyword>
<feature type="disulfide bond" evidence="5">
    <location>
        <begin position="113"/>
        <end position="122"/>
    </location>
</feature>
<evidence type="ECO:0000313" key="9">
    <source>
        <dbReference type="Proteomes" id="UP000822476"/>
    </source>
</evidence>
<name>A0A8S9YFG8_9TREM</name>
<dbReference type="SMART" id="SM00051">
    <property type="entry name" value="DSL"/>
    <property type="match status" value="1"/>
</dbReference>
<organism evidence="8 9">
    <name type="scientific">Paragonimus skrjabini miyazakii</name>
    <dbReference type="NCBI Taxonomy" id="59628"/>
    <lineage>
        <taxon>Eukaryota</taxon>
        <taxon>Metazoa</taxon>
        <taxon>Spiralia</taxon>
        <taxon>Lophotrochozoa</taxon>
        <taxon>Platyhelminthes</taxon>
        <taxon>Trematoda</taxon>
        <taxon>Digenea</taxon>
        <taxon>Plagiorchiida</taxon>
        <taxon>Troglotremata</taxon>
        <taxon>Troglotrematidae</taxon>
        <taxon>Paragonimus</taxon>
    </lineage>
</organism>
<dbReference type="OrthoDB" id="283575at2759"/>
<accession>A0A8S9YFG8</accession>
<dbReference type="GO" id="GO:0007154">
    <property type="term" value="P:cell communication"/>
    <property type="evidence" value="ECO:0007669"/>
    <property type="project" value="InterPro"/>
</dbReference>
<evidence type="ECO:0000256" key="6">
    <source>
        <dbReference type="RuleBase" id="RU280815"/>
    </source>
</evidence>